<dbReference type="Proteomes" id="UP000095085">
    <property type="component" value="Unassembled WGS sequence"/>
</dbReference>
<organism evidence="1 2">
    <name type="scientific">Hyphopichia burtonii NRRL Y-1933</name>
    <dbReference type="NCBI Taxonomy" id="984485"/>
    <lineage>
        <taxon>Eukaryota</taxon>
        <taxon>Fungi</taxon>
        <taxon>Dikarya</taxon>
        <taxon>Ascomycota</taxon>
        <taxon>Saccharomycotina</taxon>
        <taxon>Pichiomycetes</taxon>
        <taxon>Debaryomycetaceae</taxon>
        <taxon>Hyphopichia</taxon>
    </lineage>
</organism>
<dbReference type="AlphaFoldDB" id="A0A1E4RP41"/>
<gene>
    <name evidence="1" type="ORF">HYPBUDRAFT_152239</name>
</gene>
<dbReference type="RefSeq" id="XP_020078086.1">
    <property type="nucleotide sequence ID" value="XM_020220910.1"/>
</dbReference>
<evidence type="ECO:0000313" key="1">
    <source>
        <dbReference type="EMBL" id="ODV69019.1"/>
    </source>
</evidence>
<keyword evidence="2" id="KW-1185">Reference proteome</keyword>
<name>A0A1E4RP41_9ASCO</name>
<evidence type="ECO:0000313" key="2">
    <source>
        <dbReference type="Proteomes" id="UP000095085"/>
    </source>
</evidence>
<reference evidence="2" key="1">
    <citation type="submission" date="2016-05" db="EMBL/GenBank/DDBJ databases">
        <title>Comparative genomics of biotechnologically important yeasts.</title>
        <authorList>
            <consortium name="DOE Joint Genome Institute"/>
            <person name="Riley R."/>
            <person name="Haridas S."/>
            <person name="Wolfe K.H."/>
            <person name="Lopes M.R."/>
            <person name="Hittinger C.T."/>
            <person name="Goker M."/>
            <person name="Salamov A."/>
            <person name="Wisecaver J."/>
            <person name="Long T.M."/>
            <person name="Aerts A.L."/>
            <person name="Barry K."/>
            <person name="Choi C."/>
            <person name="Clum A."/>
            <person name="Coughlan A.Y."/>
            <person name="Deshpande S."/>
            <person name="Douglass A.P."/>
            <person name="Hanson S.J."/>
            <person name="Klenk H.-P."/>
            <person name="Labutti K."/>
            <person name="Lapidus A."/>
            <person name="Lindquist E."/>
            <person name="Lipzen A."/>
            <person name="Meier-Kolthoff J.P."/>
            <person name="Ohm R.A."/>
            <person name="Otillar R.P."/>
            <person name="Pangilinan J."/>
            <person name="Peng Y."/>
            <person name="Rokas A."/>
            <person name="Rosa C.A."/>
            <person name="Scheuner C."/>
            <person name="Sibirny A.A."/>
            <person name="Slot J.C."/>
            <person name="Stielow J.B."/>
            <person name="Sun H."/>
            <person name="Kurtzman C.P."/>
            <person name="Blackwell M."/>
            <person name="Grigoriev I.V."/>
            <person name="Jeffries T.W."/>
        </authorList>
    </citation>
    <scope>NUCLEOTIDE SEQUENCE [LARGE SCALE GENOMIC DNA]</scope>
    <source>
        <strain evidence="2">NRRL Y-1933</strain>
    </source>
</reference>
<dbReference type="GeneID" id="30995460"/>
<accession>A0A1E4RP41</accession>
<proteinExistence type="predicted"/>
<dbReference type="OrthoDB" id="4022079at2759"/>
<protein>
    <submittedName>
        <fullName evidence="1">Uncharacterized protein</fullName>
    </submittedName>
</protein>
<sequence length="209" mass="23821">MNSYSSNDINQKLVFNLINLTFSSLCPTLFFITQLDSHNLICAATETYVYKIINKVLHLSSDNSLFWLSLINFAHDVCFTDITWCPMFEKLFDYLVSNSHEIIGDTLVKSGLEAFVSTFSDGKASLDALRIFLDLKHVDVVSYSTIAKSEYEYLYNCGLLGRKPWAANEQVSLETSSNLPRSPERKHYIVNSARKQSVHVDDFENDSFN</sequence>
<dbReference type="EMBL" id="KV454539">
    <property type="protein sequence ID" value="ODV69019.1"/>
    <property type="molecule type" value="Genomic_DNA"/>
</dbReference>